<organism evidence="2 3">
    <name type="scientific">Paratrimastix pyriformis</name>
    <dbReference type="NCBI Taxonomy" id="342808"/>
    <lineage>
        <taxon>Eukaryota</taxon>
        <taxon>Metamonada</taxon>
        <taxon>Preaxostyla</taxon>
        <taxon>Paratrimastigidae</taxon>
        <taxon>Paratrimastix</taxon>
    </lineage>
</organism>
<comment type="caution">
    <text evidence="2">The sequence shown here is derived from an EMBL/GenBank/DDBJ whole genome shotgun (WGS) entry which is preliminary data.</text>
</comment>
<evidence type="ECO:0000256" key="1">
    <source>
        <dbReference type="SAM" id="MobiDB-lite"/>
    </source>
</evidence>
<keyword evidence="3" id="KW-1185">Reference proteome</keyword>
<gene>
    <name evidence="2" type="ORF">PAPYR_8233</name>
</gene>
<feature type="region of interest" description="Disordered" evidence="1">
    <location>
        <begin position="39"/>
        <end position="72"/>
    </location>
</feature>
<accession>A0ABQ8UEF8</accession>
<reference evidence="2" key="1">
    <citation type="journal article" date="2022" name="bioRxiv">
        <title>Genomics of Preaxostyla Flagellates Illuminates Evolutionary Transitions and the Path Towards Mitochondrial Loss.</title>
        <authorList>
            <person name="Novak L.V.F."/>
            <person name="Treitli S.C."/>
            <person name="Pyrih J."/>
            <person name="Halakuc P."/>
            <person name="Pipaliya S.V."/>
            <person name="Vacek V."/>
            <person name="Brzon O."/>
            <person name="Soukal P."/>
            <person name="Eme L."/>
            <person name="Dacks J.B."/>
            <person name="Karnkowska A."/>
            <person name="Elias M."/>
            <person name="Hampl V."/>
        </authorList>
    </citation>
    <scope>NUCLEOTIDE SEQUENCE</scope>
    <source>
        <strain evidence="2">RCP-MX</strain>
    </source>
</reference>
<sequence length="170" mass="19283">MQQERTPGRYRDELDKLKTQIGKEHTLFKAPAGSLVVSEPRKMETVERVDAPEPRQARVIESRPKTDAETTEKEKNAYFELIKRVSCADYPYEDLPFFPLHSFFGLLSRQPTTTKKVGGPPTPKLVLPIPDTIVFEDESRYWLATNAADGVVMKSAPPRPTAPPLMKTWV</sequence>
<evidence type="ECO:0000313" key="2">
    <source>
        <dbReference type="EMBL" id="KAJ4456498.1"/>
    </source>
</evidence>
<name>A0ABQ8UEF8_9EUKA</name>
<dbReference type="EMBL" id="JAPMOS010000068">
    <property type="protein sequence ID" value="KAJ4456498.1"/>
    <property type="molecule type" value="Genomic_DNA"/>
</dbReference>
<evidence type="ECO:0000313" key="3">
    <source>
        <dbReference type="Proteomes" id="UP001141327"/>
    </source>
</evidence>
<dbReference type="Proteomes" id="UP001141327">
    <property type="component" value="Unassembled WGS sequence"/>
</dbReference>
<protein>
    <submittedName>
        <fullName evidence="2">Uncharacterized protein</fullName>
    </submittedName>
</protein>
<proteinExistence type="predicted"/>